<evidence type="ECO:0000313" key="2">
    <source>
        <dbReference type="Proteomes" id="UP000799424"/>
    </source>
</evidence>
<dbReference type="EMBL" id="MU006257">
    <property type="protein sequence ID" value="KAF2818200.1"/>
    <property type="molecule type" value="Genomic_DNA"/>
</dbReference>
<dbReference type="Proteomes" id="UP000799424">
    <property type="component" value="Unassembled WGS sequence"/>
</dbReference>
<proteinExistence type="predicted"/>
<reference evidence="1" key="1">
    <citation type="journal article" date="2020" name="Stud. Mycol.">
        <title>101 Dothideomycetes genomes: a test case for predicting lifestyles and emergence of pathogens.</title>
        <authorList>
            <person name="Haridas S."/>
            <person name="Albert R."/>
            <person name="Binder M."/>
            <person name="Bloem J."/>
            <person name="Labutti K."/>
            <person name="Salamov A."/>
            <person name="Andreopoulos B."/>
            <person name="Baker S."/>
            <person name="Barry K."/>
            <person name="Bills G."/>
            <person name="Bluhm B."/>
            <person name="Cannon C."/>
            <person name="Castanera R."/>
            <person name="Culley D."/>
            <person name="Daum C."/>
            <person name="Ezra D."/>
            <person name="Gonzalez J."/>
            <person name="Henrissat B."/>
            <person name="Kuo A."/>
            <person name="Liang C."/>
            <person name="Lipzen A."/>
            <person name="Lutzoni F."/>
            <person name="Magnuson J."/>
            <person name="Mondo S."/>
            <person name="Nolan M."/>
            <person name="Ohm R."/>
            <person name="Pangilinan J."/>
            <person name="Park H.-J."/>
            <person name="Ramirez L."/>
            <person name="Alfaro M."/>
            <person name="Sun H."/>
            <person name="Tritt A."/>
            <person name="Yoshinaga Y."/>
            <person name="Zwiers L.-H."/>
            <person name="Turgeon B."/>
            <person name="Goodwin S."/>
            <person name="Spatafora J."/>
            <person name="Crous P."/>
            <person name="Grigoriev I."/>
        </authorList>
    </citation>
    <scope>NUCLEOTIDE SEQUENCE</scope>
    <source>
        <strain evidence="1">CBS 113818</strain>
    </source>
</reference>
<evidence type="ECO:0000313" key="1">
    <source>
        <dbReference type="EMBL" id="KAF2818200.1"/>
    </source>
</evidence>
<sequence length="71" mass="8146">MRLLHFDLSGRLVLTDFGSYSIPLYAILSHRWGNPNSEVLFGDIESNAYHKKDGYQKIEFCAKQAAQDQLQ</sequence>
<dbReference type="PANTHER" id="PTHR10622:SF13">
    <property type="entry name" value="NACHT DOMAIN-CONTAINING PROTEIN"/>
    <property type="match status" value="1"/>
</dbReference>
<gene>
    <name evidence="1" type="ORF">CC86DRAFT_170394</name>
</gene>
<keyword evidence="2" id="KW-1185">Reference proteome</keyword>
<organism evidence="1 2">
    <name type="scientific">Ophiobolus disseminans</name>
    <dbReference type="NCBI Taxonomy" id="1469910"/>
    <lineage>
        <taxon>Eukaryota</taxon>
        <taxon>Fungi</taxon>
        <taxon>Dikarya</taxon>
        <taxon>Ascomycota</taxon>
        <taxon>Pezizomycotina</taxon>
        <taxon>Dothideomycetes</taxon>
        <taxon>Pleosporomycetidae</taxon>
        <taxon>Pleosporales</taxon>
        <taxon>Pleosporineae</taxon>
        <taxon>Phaeosphaeriaceae</taxon>
        <taxon>Ophiobolus</taxon>
    </lineage>
</organism>
<protein>
    <submittedName>
        <fullName evidence="1">Uncharacterized protein</fullName>
    </submittedName>
</protein>
<accession>A0A6A6ZAX9</accession>
<name>A0A6A6ZAX9_9PLEO</name>
<dbReference type="PANTHER" id="PTHR10622">
    <property type="entry name" value="HET DOMAIN-CONTAINING PROTEIN"/>
    <property type="match status" value="1"/>
</dbReference>
<dbReference type="AlphaFoldDB" id="A0A6A6ZAX9"/>